<keyword evidence="2" id="KW-0813">Transport</keyword>
<evidence type="ECO:0000256" key="2">
    <source>
        <dbReference type="ARBA" id="ARBA00022448"/>
    </source>
</evidence>
<dbReference type="HOGENOM" id="CLU_029603_0_0_4"/>
<feature type="transmembrane region" description="Helical" evidence="7">
    <location>
        <begin position="50"/>
        <end position="72"/>
    </location>
</feature>
<feature type="transmembrane region" description="Helical" evidence="7">
    <location>
        <begin position="322"/>
        <end position="344"/>
    </location>
</feature>
<dbReference type="OrthoDB" id="9803968at2"/>
<dbReference type="InterPro" id="IPR036259">
    <property type="entry name" value="MFS_trans_sf"/>
</dbReference>
<accession>A0A0B7IWW9</accession>
<name>A0A0B7IWW9_9PROT</name>
<sequence length="420" mass="46081">MNQQFKLLREKRFLPFFCTQFLGALNDNVFKTALITMAVFHTADLTSLNGAVLATLLPGIFILPFFLFSASAGQIADKFEKSQLIRFVKIFEVILMLFAALGFVLHLFWLLVLALFMMGMHSTLFGPVKYAYLPQNLAESELVGGNGMVEMGTFVAILLGQMIGAGLGMHQGGELLTGLSILGLALLGYMASKQIPNSPAAEPHLNINWNPMTETGRNIAFVWKSQSIWLAIIGISWFWFYGAILLAQFPVFAKEILHGDESEFILLLAVFSVGVGVGSLLCEKLSKGIVEIGLVPIGAMGMMAFGVDLYTASASGVADWRLLLDIALIGLFGGVYIVPLYALIQSRAQKTHQSRVIAANNILNALFMVISAVFAMMIFKLGLNIPQLFLVTALMNPLVIIYLCLRQPEYFSRMKSWLGG</sequence>
<dbReference type="Proteomes" id="UP000056322">
    <property type="component" value="Chromosome 1"/>
</dbReference>
<keyword evidence="9" id="KW-1185">Reference proteome</keyword>
<keyword evidence="3" id="KW-1003">Cell membrane</keyword>
<dbReference type="STRING" id="1581680.BN1209_1666"/>
<gene>
    <name evidence="8" type="ORF">BN1209_1666</name>
</gene>
<dbReference type="GO" id="GO:0022857">
    <property type="term" value="F:transmembrane transporter activity"/>
    <property type="evidence" value="ECO:0007669"/>
    <property type="project" value="InterPro"/>
</dbReference>
<organism evidence="8 9">
    <name type="scientific">Candidatus Methylopumilus turicensis</name>
    <dbReference type="NCBI Taxonomy" id="1581680"/>
    <lineage>
        <taxon>Bacteria</taxon>
        <taxon>Pseudomonadati</taxon>
        <taxon>Pseudomonadota</taxon>
        <taxon>Betaproteobacteria</taxon>
        <taxon>Nitrosomonadales</taxon>
        <taxon>Methylophilaceae</taxon>
        <taxon>Candidatus Methylopumilus</taxon>
    </lineage>
</organism>
<feature type="transmembrane region" description="Helical" evidence="7">
    <location>
        <begin position="385"/>
        <end position="405"/>
    </location>
</feature>
<dbReference type="CDD" id="cd06173">
    <property type="entry name" value="MFS_MefA_like"/>
    <property type="match status" value="1"/>
</dbReference>
<feature type="transmembrane region" description="Helical" evidence="7">
    <location>
        <begin position="227"/>
        <end position="252"/>
    </location>
</feature>
<feature type="transmembrane region" description="Helical" evidence="7">
    <location>
        <begin position="356"/>
        <end position="379"/>
    </location>
</feature>
<feature type="transmembrane region" description="Helical" evidence="7">
    <location>
        <begin position="175"/>
        <end position="192"/>
    </location>
</feature>
<dbReference type="PANTHER" id="PTHR43266:SF2">
    <property type="entry name" value="MAJOR FACILITATOR SUPERFAMILY (MFS) PROFILE DOMAIN-CONTAINING PROTEIN"/>
    <property type="match status" value="1"/>
</dbReference>
<dbReference type="RefSeq" id="WP_045751746.1">
    <property type="nucleotide sequence ID" value="NZ_LN794158.1"/>
</dbReference>
<dbReference type="KEGG" id="mbac:BN1209_1666"/>
<evidence type="ECO:0000256" key="3">
    <source>
        <dbReference type="ARBA" id="ARBA00022475"/>
    </source>
</evidence>
<reference evidence="9" key="1">
    <citation type="submission" date="2014-12" db="EMBL/GenBank/DDBJ databases">
        <authorList>
            <person name="Salcher M.M."/>
        </authorList>
    </citation>
    <scope>NUCLEOTIDE SEQUENCE [LARGE SCALE GENOMIC DNA]</scope>
    <source>
        <strain evidence="9">MMS-10A-171</strain>
    </source>
</reference>
<evidence type="ECO:0000256" key="4">
    <source>
        <dbReference type="ARBA" id="ARBA00022692"/>
    </source>
</evidence>
<evidence type="ECO:0000256" key="1">
    <source>
        <dbReference type="ARBA" id="ARBA00004651"/>
    </source>
</evidence>
<comment type="subcellular location">
    <subcellularLocation>
        <location evidence="1">Cell membrane</location>
        <topology evidence="1">Multi-pass membrane protein</topology>
    </subcellularLocation>
</comment>
<feature type="transmembrane region" description="Helical" evidence="7">
    <location>
        <begin position="264"/>
        <end position="282"/>
    </location>
</feature>
<feature type="transmembrane region" description="Helical" evidence="7">
    <location>
        <begin position="289"/>
        <end position="310"/>
    </location>
</feature>
<evidence type="ECO:0000313" key="9">
    <source>
        <dbReference type="Proteomes" id="UP000056322"/>
    </source>
</evidence>
<proteinExistence type="predicted"/>
<keyword evidence="6 7" id="KW-0472">Membrane</keyword>
<protein>
    <submittedName>
        <fullName evidence="8">Major facilitator superfamily MFS_1</fullName>
    </submittedName>
</protein>
<dbReference type="SUPFAM" id="SSF103473">
    <property type="entry name" value="MFS general substrate transporter"/>
    <property type="match status" value="1"/>
</dbReference>
<evidence type="ECO:0000313" key="8">
    <source>
        <dbReference type="EMBL" id="CEN56701.1"/>
    </source>
</evidence>
<dbReference type="Pfam" id="PF07690">
    <property type="entry name" value="MFS_1"/>
    <property type="match status" value="1"/>
</dbReference>
<dbReference type="GO" id="GO:0005886">
    <property type="term" value="C:plasma membrane"/>
    <property type="evidence" value="ECO:0007669"/>
    <property type="project" value="UniProtKB-SubCell"/>
</dbReference>
<dbReference type="InterPro" id="IPR011701">
    <property type="entry name" value="MFS"/>
</dbReference>
<evidence type="ECO:0000256" key="6">
    <source>
        <dbReference type="ARBA" id="ARBA00023136"/>
    </source>
</evidence>
<dbReference type="PANTHER" id="PTHR43266">
    <property type="entry name" value="MACROLIDE-EFFLUX PROTEIN"/>
    <property type="match status" value="1"/>
</dbReference>
<dbReference type="AlphaFoldDB" id="A0A0B7IWW9"/>
<dbReference type="EMBL" id="LN794158">
    <property type="protein sequence ID" value="CEN56701.1"/>
    <property type="molecule type" value="Genomic_DNA"/>
</dbReference>
<evidence type="ECO:0000256" key="7">
    <source>
        <dbReference type="SAM" id="Phobius"/>
    </source>
</evidence>
<dbReference type="Gene3D" id="1.20.1250.20">
    <property type="entry name" value="MFS general substrate transporter like domains"/>
    <property type="match status" value="1"/>
</dbReference>
<keyword evidence="5 7" id="KW-1133">Transmembrane helix</keyword>
<keyword evidence="4 7" id="KW-0812">Transmembrane</keyword>
<evidence type="ECO:0000256" key="5">
    <source>
        <dbReference type="ARBA" id="ARBA00022989"/>
    </source>
</evidence>